<evidence type="ECO:0000313" key="2">
    <source>
        <dbReference type="Proteomes" id="UP000286746"/>
    </source>
</evidence>
<dbReference type="EMBL" id="BHZD01000001">
    <property type="protein sequence ID" value="GCD40365.1"/>
    <property type="molecule type" value="Genomic_DNA"/>
</dbReference>
<dbReference type="RefSeq" id="WP_125050587.1">
    <property type="nucleotide sequence ID" value="NZ_BHZD01000001.1"/>
</dbReference>
<organism evidence="1 2">
    <name type="scientific">Streptomyces paromomycinus</name>
    <name type="common">Streptomyces rimosus subsp. paromomycinus</name>
    <dbReference type="NCBI Taxonomy" id="92743"/>
    <lineage>
        <taxon>Bacteria</taxon>
        <taxon>Bacillati</taxon>
        <taxon>Actinomycetota</taxon>
        <taxon>Actinomycetes</taxon>
        <taxon>Kitasatosporales</taxon>
        <taxon>Streptomycetaceae</taxon>
        <taxon>Streptomyces</taxon>
    </lineage>
</organism>
<proteinExistence type="predicted"/>
<reference evidence="1 2" key="1">
    <citation type="submission" date="2018-11" db="EMBL/GenBank/DDBJ databases">
        <title>Whole genome sequence of Streptomyces paromomycinus NBRC 15454(T).</title>
        <authorList>
            <person name="Komaki H."/>
            <person name="Tamura T."/>
        </authorList>
    </citation>
    <scope>NUCLEOTIDE SEQUENCE [LARGE SCALE GENOMIC DNA]</scope>
    <source>
        <strain evidence="1 2">NBRC 15454</strain>
    </source>
</reference>
<dbReference type="AlphaFoldDB" id="A0A401VTE9"/>
<name>A0A401VTE9_STREY</name>
<accession>A0A401VTE9</accession>
<sequence length="407" mass="43215">MDNEIQLISDGDGLAVIGNPRDVERFLASKGLLSLSEDLGLPGLGPVLRAAAAVARAGSEMAAHSGRWVKLTEESAAAVKKFGLRESSRTGLSTGVIKGNKGQIGGFVEIVKGSGAFLTNPAMLAGAAGLMAQLARQHEMNEIKRYLATIDSKVDAVIRTQNNAELARVLAAGLDIQAAMTVREQTGRVDETTWSTVQNRTHTITDALAWALLQLHALAERAESKTTIGDLAKVAEAAEPEARKMLAVLARCFELQDAIDVLRLDRVLDASPDELDGHRLALNAVRQDRRERISRETEHLMARLDAAAGTANSKVLLHSTTSRAVVGSINRVGIAVDDFHRPLGIECGRRALEATRWWDAARDPRQLKTAAAEAGGRALAAASVAGVAGVASLGVLVLAKKGDEESE</sequence>
<gene>
    <name evidence="1" type="ORF">GKJPGBOP_00014</name>
</gene>
<evidence type="ECO:0000313" key="1">
    <source>
        <dbReference type="EMBL" id="GCD40365.1"/>
    </source>
</evidence>
<keyword evidence="2" id="KW-1185">Reference proteome</keyword>
<protein>
    <submittedName>
        <fullName evidence="1">Uncharacterized protein</fullName>
    </submittedName>
</protein>
<dbReference type="Proteomes" id="UP000286746">
    <property type="component" value="Unassembled WGS sequence"/>
</dbReference>
<comment type="caution">
    <text evidence="1">The sequence shown here is derived from an EMBL/GenBank/DDBJ whole genome shotgun (WGS) entry which is preliminary data.</text>
</comment>